<dbReference type="Proteomes" id="UP001224775">
    <property type="component" value="Unassembled WGS sequence"/>
</dbReference>
<accession>A0AAD9DGW8</accession>
<organism evidence="1 2">
    <name type="scientific">Skeletonema marinoi</name>
    <dbReference type="NCBI Taxonomy" id="267567"/>
    <lineage>
        <taxon>Eukaryota</taxon>
        <taxon>Sar</taxon>
        <taxon>Stramenopiles</taxon>
        <taxon>Ochrophyta</taxon>
        <taxon>Bacillariophyta</taxon>
        <taxon>Coscinodiscophyceae</taxon>
        <taxon>Thalassiosirophycidae</taxon>
        <taxon>Thalassiosirales</taxon>
        <taxon>Skeletonemataceae</taxon>
        <taxon>Skeletonema</taxon>
        <taxon>Skeletonema marinoi-dohrnii complex</taxon>
    </lineage>
</organism>
<reference evidence="1" key="1">
    <citation type="submission" date="2023-06" db="EMBL/GenBank/DDBJ databases">
        <title>Survivors Of The Sea: Transcriptome response of Skeletonema marinoi to long-term dormancy.</title>
        <authorList>
            <person name="Pinder M.I.M."/>
            <person name="Kourtchenko O."/>
            <person name="Robertson E.K."/>
            <person name="Larsson T."/>
            <person name="Maumus F."/>
            <person name="Osuna-Cruz C.M."/>
            <person name="Vancaester E."/>
            <person name="Stenow R."/>
            <person name="Vandepoele K."/>
            <person name="Ploug H."/>
            <person name="Bruchert V."/>
            <person name="Godhe A."/>
            <person name="Topel M."/>
        </authorList>
    </citation>
    <scope>NUCLEOTIDE SEQUENCE</scope>
    <source>
        <strain evidence="1">R05AC</strain>
    </source>
</reference>
<evidence type="ECO:0000313" key="1">
    <source>
        <dbReference type="EMBL" id="KAK1745634.1"/>
    </source>
</evidence>
<protein>
    <submittedName>
        <fullName evidence="1">Uncharacterized protein</fullName>
    </submittedName>
</protein>
<keyword evidence="2" id="KW-1185">Reference proteome</keyword>
<dbReference type="InterPro" id="IPR036322">
    <property type="entry name" value="WD40_repeat_dom_sf"/>
</dbReference>
<name>A0AAD9DGW8_9STRA</name>
<evidence type="ECO:0000313" key="2">
    <source>
        <dbReference type="Proteomes" id="UP001224775"/>
    </source>
</evidence>
<dbReference type="AlphaFoldDB" id="A0AAD9DGW8"/>
<comment type="caution">
    <text evidence="1">The sequence shown here is derived from an EMBL/GenBank/DDBJ whole genome shotgun (WGS) entry which is preliminary data.</text>
</comment>
<proteinExistence type="predicted"/>
<sequence>MDDTGEAEVTAGVKPDSIRVVDIYTPSSVGYLPNGMLAFAHLDSSHIPIYDQNLREVSRLVGFGGDDIEIVQRPTFERIGDNDTFVASDRSCVKIFDLRSGKAEMTIQQKCVSSEPIIVSGAKFVCNRLRSGKGAMMWDLRSQRPLYSLPISADTEIAWVPALDGTSKPPILMTSKGECYKYGIDYPQDDEWEHKSAVNAWANLEKNDNSSDTAGDCSIM</sequence>
<dbReference type="SUPFAM" id="SSF50978">
    <property type="entry name" value="WD40 repeat-like"/>
    <property type="match status" value="1"/>
</dbReference>
<gene>
    <name evidence="1" type="ORF">QTG54_003558</name>
</gene>
<dbReference type="EMBL" id="JATAAI010000005">
    <property type="protein sequence ID" value="KAK1745634.1"/>
    <property type="molecule type" value="Genomic_DNA"/>
</dbReference>